<name>A0A2H3JB43_WOLCO</name>
<evidence type="ECO:0000313" key="1">
    <source>
        <dbReference type="EMBL" id="PCH37033.1"/>
    </source>
</evidence>
<dbReference type="EMBL" id="KB467909">
    <property type="protein sequence ID" value="PCH37033.1"/>
    <property type="molecule type" value="Genomic_DNA"/>
</dbReference>
<evidence type="ECO:0000313" key="2">
    <source>
        <dbReference type="Proteomes" id="UP000218811"/>
    </source>
</evidence>
<accession>A0A2H3JB43</accession>
<proteinExistence type="predicted"/>
<gene>
    <name evidence="1" type="ORF">WOLCODRAFT_167269</name>
</gene>
<sequence>MAVQRHPRGTQCVPWRAGRADLSSGAPGPLPAATAACSGGALSDTTRTVVRPWIYGRALMIRCAAQIHAQLIDVDLRRASVTRRAAVVRAQGAPAGRTRLTVAICRWAWDWRDQLALQADSTRIGILVRDPRRLAASARNLAASVSRGAWWLALALVGLCAERHLAAGPSAAMGRIRAGPSMEPWRRLVLRLHGDGMNSLEALRYPLRMRRRESGPRRVPRPVNGGSFMIELRTLGSLTMVHMRVLILHKVPPARGDEVAFHVPGSNYPNPETDMGPIAIDSTDIKARSKKRKRCDRGSEGDATDCARSATNWGCAFDTRLDSPGPSMEVRRCLVLRCLQQQVKLEAVQCPHTMRKRGFHSSQIPRSADADGGSQTFEFRTMRGNIMINRDLRPFI</sequence>
<dbReference type="AlphaFoldDB" id="A0A2H3JB43"/>
<reference evidence="1 2" key="1">
    <citation type="journal article" date="2012" name="Science">
        <title>The Paleozoic origin of enzymatic lignin decomposition reconstructed from 31 fungal genomes.</title>
        <authorList>
            <person name="Floudas D."/>
            <person name="Binder M."/>
            <person name="Riley R."/>
            <person name="Barry K."/>
            <person name="Blanchette R.A."/>
            <person name="Henrissat B."/>
            <person name="Martinez A.T."/>
            <person name="Otillar R."/>
            <person name="Spatafora J.W."/>
            <person name="Yadav J.S."/>
            <person name="Aerts A."/>
            <person name="Benoit I."/>
            <person name="Boyd A."/>
            <person name="Carlson A."/>
            <person name="Copeland A."/>
            <person name="Coutinho P.M."/>
            <person name="de Vries R.P."/>
            <person name="Ferreira P."/>
            <person name="Findley K."/>
            <person name="Foster B."/>
            <person name="Gaskell J."/>
            <person name="Glotzer D."/>
            <person name="Gorecki P."/>
            <person name="Heitman J."/>
            <person name="Hesse C."/>
            <person name="Hori C."/>
            <person name="Igarashi K."/>
            <person name="Jurgens J.A."/>
            <person name="Kallen N."/>
            <person name="Kersten P."/>
            <person name="Kohler A."/>
            <person name="Kuees U."/>
            <person name="Kumar T.K.A."/>
            <person name="Kuo A."/>
            <person name="LaButti K."/>
            <person name="Larrondo L.F."/>
            <person name="Lindquist E."/>
            <person name="Ling A."/>
            <person name="Lombard V."/>
            <person name="Lucas S."/>
            <person name="Lundell T."/>
            <person name="Martin R."/>
            <person name="McLaughlin D.J."/>
            <person name="Morgenstern I."/>
            <person name="Morin E."/>
            <person name="Murat C."/>
            <person name="Nagy L.G."/>
            <person name="Nolan M."/>
            <person name="Ohm R.A."/>
            <person name="Patyshakuliyeva A."/>
            <person name="Rokas A."/>
            <person name="Ruiz-Duenas F.J."/>
            <person name="Sabat G."/>
            <person name="Salamov A."/>
            <person name="Samejima M."/>
            <person name="Schmutz J."/>
            <person name="Slot J.C."/>
            <person name="St John F."/>
            <person name="Stenlid J."/>
            <person name="Sun H."/>
            <person name="Sun S."/>
            <person name="Syed K."/>
            <person name="Tsang A."/>
            <person name="Wiebenga A."/>
            <person name="Young D."/>
            <person name="Pisabarro A."/>
            <person name="Eastwood D.C."/>
            <person name="Martin F."/>
            <person name="Cullen D."/>
            <person name="Grigoriev I.V."/>
            <person name="Hibbett D.S."/>
        </authorList>
    </citation>
    <scope>NUCLEOTIDE SEQUENCE [LARGE SCALE GENOMIC DNA]</scope>
    <source>
        <strain evidence="1 2">MD-104</strain>
    </source>
</reference>
<keyword evidence="2" id="KW-1185">Reference proteome</keyword>
<dbReference type="Proteomes" id="UP000218811">
    <property type="component" value="Unassembled WGS sequence"/>
</dbReference>
<organism evidence="1 2">
    <name type="scientific">Wolfiporia cocos (strain MD-104)</name>
    <name type="common">Brown rot fungus</name>
    <dbReference type="NCBI Taxonomy" id="742152"/>
    <lineage>
        <taxon>Eukaryota</taxon>
        <taxon>Fungi</taxon>
        <taxon>Dikarya</taxon>
        <taxon>Basidiomycota</taxon>
        <taxon>Agaricomycotina</taxon>
        <taxon>Agaricomycetes</taxon>
        <taxon>Polyporales</taxon>
        <taxon>Phaeolaceae</taxon>
        <taxon>Wolfiporia</taxon>
    </lineage>
</organism>
<protein>
    <submittedName>
        <fullName evidence="1">Uncharacterized protein</fullName>
    </submittedName>
</protein>